<evidence type="ECO:0000256" key="7">
    <source>
        <dbReference type="ARBA" id="ARBA00022679"/>
    </source>
</evidence>
<accession>A0A2J0LIL1</accession>
<comment type="function">
    <text evidence="2">Tetrapolymerization of the monopyrrole PBG into the hydroxymethylbilane pre-uroporphyrinogen in several discrete steps.</text>
</comment>
<evidence type="ECO:0000256" key="5">
    <source>
        <dbReference type="ARBA" id="ARBA00011245"/>
    </source>
</evidence>
<dbReference type="EMBL" id="PFGP01000001">
    <property type="protein sequence ID" value="PIW67059.1"/>
    <property type="molecule type" value="Genomic_DNA"/>
</dbReference>
<keyword evidence="8" id="KW-0627">Porphyrin biosynthesis</keyword>
<dbReference type="InterPro" id="IPR022417">
    <property type="entry name" value="Porphobilin_deaminase_N"/>
</dbReference>
<evidence type="ECO:0000256" key="1">
    <source>
        <dbReference type="ARBA" id="ARBA00001916"/>
    </source>
</evidence>
<dbReference type="Proteomes" id="UP000231267">
    <property type="component" value="Unassembled WGS sequence"/>
</dbReference>
<dbReference type="GO" id="GO:0006783">
    <property type="term" value="P:heme biosynthetic process"/>
    <property type="evidence" value="ECO:0007669"/>
    <property type="project" value="TreeGrafter"/>
</dbReference>
<dbReference type="InterPro" id="IPR000860">
    <property type="entry name" value="HemC"/>
</dbReference>
<dbReference type="NCBIfam" id="TIGR00212">
    <property type="entry name" value="hemC"/>
    <property type="match status" value="1"/>
</dbReference>
<comment type="pathway">
    <text evidence="3">Porphyrin-containing compound metabolism; protoporphyrin-IX biosynthesis; coproporphyrinogen-III from 5-aminolevulinate: step 2/4.</text>
</comment>
<dbReference type="Pfam" id="PF01379">
    <property type="entry name" value="Porphobil_deam"/>
    <property type="match status" value="1"/>
</dbReference>
<comment type="catalytic activity">
    <reaction evidence="9">
        <text>4 porphobilinogen + H2O = hydroxymethylbilane + 4 NH4(+)</text>
        <dbReference type="Rhea" id="RHEA:13185"/>
        <dbReference type="ChEBI" id="CHEBI:15377"/>
        <dbReference type="ChEBI" id="CHEBI:28938"/>
        <dbReference type="ChEBI" id="CHEBI:57845"/>
        <dbReference type="ChEBI" id="CHEBI:58126"/>
        <dbReference type="EC" id="2.5.1.61"/>
    </reaction>
</comment>
<gene>
    <name evidence="12" type="primary">hemC</name>
    <name evidence="12" type="ORF">COW11_00100</name>
</gene>
<evidence type="ECO:0000313" key="13">
    <source>
        <dbReference type="Proteomes" id="UP000231267"/>
    </source>
</evidence>
<comment type="subunit">
    <text evidence="5">Monomer.</text>
</comment>
<comment type="similarity">
    <text evidence="4">Belongs to the HMBS family.</text>
</comment>
<evidence type="ECO:0000313" key="12">
    <source>
        <dbReference type="EMBL" id="PIW67059.1"/>
    </source>
</evidence>
<evidence type="ECO:0000256" key="9">
    <source>
        <dbReference type="ARBA" id="ARBA00048169"/>
    </source>
</evidence>
<evidence type="ECO:0000256" key="8">
    <source>
        <dbReference type="ARBA" id="ARBA00023244"/>
    </source>
</evidence>
<feature type="domain" description="Porphobilinogen deaminase N-terminal" evidence="11">
    <location>
        <begin position="6"/>
        <end position="211"/>
    </location>
</feature>
<dbReference type="GO" id="GO:0004418">
    <property type="term" value="F:hydroxymethylbilane synthase activity"/>
    <property type="evidence" value="ECO:0007669"/>
    <property type="project" value="UniProtKB-UniRule"/>
</dbReference>
<dbReference type="Gene3D" id="3.40.190.10">
    <property type="entry name" value="Periplasmic binding protein-like II"/>
    <property type="match status" value="2"/>
</dbReference>
<keyword evidence="7" id="KW-0808">Transferase</keyword>
<evidence type="ECO:0000256" key="10">
    <source>
        <dbReference type="NCBIfam" id="TIGR00212"/>
    </source>
</evidence>
<dbReference type="GO" id="GO:0005737">
    <property type="term" value="C:cytoplasm"/>
    <property type="evidence" value="ECO:0007669"/>
    <property type="project" value="UniProtKB-UniRule"/>
</dbReference>
<comment type="cofactor">
    <cofactor evidence="1">
        <name>dipyrromethane</name>
        <dbReference type="ChEBI" id="CHEBI:60342"/>
    </cofactor>
</comment>
<reference evidence="12 13" key="1">
    <citation type="submission" date="2017-09" db="EMBL/GenBank/DDBJ databases">
        <title>Depth-based differentiation of microbial function through sediment-hosted aquifers and enrichment of novel symbionts in the deep terrestrial subsurface.</title>
        <authorList>
            <person name="Probst A.J."/>
            <person name="Ladd B."/>
            <person name="Jarett J.K."/>
            <person name="Geller-Mcgrath D.E."/>
            <person name="Sieber C.M."/>
            <person name="Emerson J.B."/>
            <person name="Anantharaman K."/>
            <person name="Thomas B.C."/>
            <person name="Malmstrom R."/>
            <person name="Stieglmeier M."/>
            <person name="Klingl A."/>
            <person name="Woyke T."/>
            <person name="Ryan C.M."/>
            <person name="Banfield J.F."/>
        </authorList>
    </citation>
    <scope>NUCLEOTIDE SEQUENCE [LARGE SCALE GENOMIC DNA]</scope>
    <source>
        <strain evidence="12">CG12_big_fil_rev_8_21_14_0_65_43_15</strain>
    </source>
</reference>
<dbReference type="SUPFAM" id="SSF53850">
    <property type="entry name" value="Periplasmic binding protein-like II"/>
    <property type="match status" value="1"/>
</dbReference>
<dbReference type="PRINTS" id="PR00151">
    <property type="entry name" value="PORPHBDMNASE"/>
</dbReference>
<protein>
    <recommendedName>
        <fullName evidence="6 10">Hydroxymethylbilane synthase</fullName>
        <ecNumber evidence="6 10">2.5.1.61</ecNumber>
    </recommendedName>
</protein>
<evidence type="ECO:0000256" key="6">
    <source>
        <dbReference type="ARBA" id="ARBA00012655"/>
    </source>
</evidence>
<dbReference type="PANTHER" id="PTHR11557:SF0">
    <property type="entry name" value="PORPHOBILINOGEN DEAMINASE"/>
    <property type="match status" value="1"/>
</dbReference>
<dbReference type="PANTHER" id="PTHR11557">
    <property type="entry name" value="PORPHOBILINOGEN DEAMINASE"/>
    <property type="match status" value="1"/>
</dbReference>
<evidence type="ECO:0000259" key="11">
    <source>
        <dbReference type="Pfam" id="PF01379"/>
    </source>
</evidence>
<evidence type="ECO:0000256" key="2">
    <source>
        <dbReference type="ARBA" id="ARBA00002869"/>
    </source>
</evidence>
<evidence type="ECO:0000256" key="3">
    <source>
        <dbReference type="ARBA" id="ARBA00004735"/>
    </source>
</evidence>
<dbReference type="AlphaFoldDB" id="A0A2J0LIL1"/>
<evidence type="ECO:0000256" key="4">
    <source>
        <dbReference type="ARBA" id="ARBA00005638"/>
    </source>
</evidence>
<name>A0A2J0LIL1_9BACT</name>
<organism evidence="12 13">
    <name type="scientific">Candidatus Taenaricola geysiri</name>
    <dbReference type="NCBI Taxonomy" id="1974752"/>
    <lineage>
        <taxon>Bacteria</taxon>
        <taxon>Pseudomonadati</taxon>
        <taxon>Candidatus Omnitrophota</taxon>
        <taxon>Candidatus Taenaricola</taxon>
    </lineage>
</organism>
<dbReference type="EC" id="2.5.1.61" evidence="6 10"/>
<proteinExistence type="inferred from homology"/>
<comment type="caution">
    <text evidence="12">The sequence shown here is derived from an EMBL/GenBank/DDBJ whole genome shotgun (WGS) entry which is preliminary data.</text>
</comment>
<sequence>MAKVYKVGTRSSPLALKQVEEVLNALRQFYPAIRVQVVCLDTYGDRDKRIPISDIEGSDFFTREIDEALLRGEIDFGVHSAKDLPDSLRKGLIMAAITKGLEPHDVLISKRGLRLNELPRGAKIGTSSRRRKEGLKGFRPDLNVVDIRGNIGERLTKLDSSDMDGIVTAGCALFRLGLESRITQIILFEIIEPHPLQGALAIVARKEDTNLIKVLSILDSRGKVSI</sequence>
<dbReference type="FunFam" id="3.40.190.10:FF:000005">
    <property type="entry name" value="Porphobilinogen deaminase"/>
    <property type="match status" value="1"/>
</dbReference>